<organism evidence="9 10">
    <name type="scientific">Sediminihaliea albiluteola</name>
    <dbReference type="NCBI Taxonomy" id="2758564"/>
    <lineage>
        <taxon>Bacteria</taxon>
        <taxon>Pseudomonadati</taxon>
        <taxon>Pseudomonadota</taxon>
        <taxon>Gammaproteobacteria</taxon>
        <taxon>Cellvibrionales</taxon>
        <taxon>Halieaceae</taxon>
        <taxon>Sediminihaliea</taxon>
    </lineage>
</organism>
<feature type="transmembrane region" description="Helical" evidence="8">
    <location>
        <begin position="208"/>
        <end position="228"/>
    </location>
</feature>
<keyword evidence="5 8" id="KW-1133">Transmembrane helix</keyword>
<dbReference type="Proteomes" id="UP000539350">
    <property type="component" value="Unassembled WGS sequence"/>
</dbReference>
<evidence type="ECO:0000256" key="6">
    <source>
        <dbReference type="ARBA" id="ARBA00023136"/>
    </source>
</evidence>
<dbReference type="GO" id="GO:0009103">
    <property type="term" value="P:lipopolysaccharide biosynthetic process"/>
    <property type="evidence" value="ECO:0007669"/>
    <property type="project" value="TreeGrafter"/>
</dbReference>
<evidence type="ECO:0000256" key="8">
    <source>
        <dbReference type="SAM" id="Phobius"/>
    </source>
</evidence>
<dbReference type="GO" id="GO:0071555">
    <property type="term" value="P:cell wall organization"/>
    <property type="evidence" value="ECO:0007669"/>
    <property type="project" value="TreeGrafter"/>
</dbReference>
<dbReference type="PROSITE" id="PS01348">
    <property type="entry name" value="MRAY_2"/>
    <property type="match status" value="1"/>
</dbReference>
<gene>
    <name evidence="9" type="ORF">H2508_04175</name>
</gene>
<keyword evidence="2" id="KW-1003">Cell membrane</keyword>
<sequence length="230" mass="24275">MLFNPPLLELLVLAVFFSYFSLKASHASGLLDNPDQRKLHDGLIPLAGGPAIFLTFATAALLFDMPTATTGLILYSTVFAVGLFDDHSNASAILRLIIHLVCGALMAVLCGIVITNVGNLLGFGNIPLLMFAVPLTALAFAGLTNAYNMIDGVDGLASGLALVPLAIVVTLIIQHQSMMPMPLIALVIALLVFMLFNLGPNTKLLSKMFLGDSGSSLLGFIICAVLIYQS</sequence>
<comment type="subcellular location">
    <subcellularLocation>
        <location evidence="1">Cell membrane</location>
        <topology evidence="1">Multi-pass membrane protein</topology>
    </subcellularLocation>
</comment>
<dbReference type="EMBL" id="JACFXU010000013">
    <property type="protein sequence ID" value="MBA6412301.1"/>
    <property type="molecule type" value="Genomic_DNA"/>
</dbReference>
<dbReference type="PANTHER" id="PTHR22926:SF3">
    <property type="entry name" value="UNDECAPRENYL-PHOSPHATE ALPHA-N-ACETYLGLUCOSAMINYL 1-PHOSPHATE TRANSFERASE"/>
    <property type="match status" value="1"/>
</dbReference>
<evidence type="ECO:0000313" key="9">
    <source>
        <dbReference type="EMBL" id="MBA6412301.1"/>
    </source>
</evidence>
<keyword evidence="7" id="KW-0479">Metal-binding</keyword>
<dbReference type="Pfam" id="PF00953">
    <property type="entry name" value="Glycos_transf_4"/>
    <property type="match status" value="1"/>
</dbReference>
<feature type="transmembrane region" description="Helical" evidence="8">
    <location>
        <begin position="6"/>
        <end position="22"/>
    </location>
</feature>
<keyword evidence="10" id="KW-1185">Reference proteome</keyword>
<name>A0A7W2TUT4_9GAMM</name>
<comment type="caution">
    <text evidence="9">The sequence shown here is derived from an EMBL/GenBank/DDBJ whole genome shotgun (WGS) entry which is preliminary data.</text>
</comment>
<dbReference type="CDD" id="cd06853">
    <property type="entry name" value="GT_WecA_like"/>
    <property type="match status" value="1"/>
</dbReference>
<keyword evidence="4 8" id="KW-0812">Transmembrane</keyword>
<dbReference type="GO" id="GO:0005886">
    <property type="term" value="C:plasma membrane"/>
    <property type="evidence" value="ECO:0007669"/>
    <property type="project" value="UniProtKB-SubCell"/>
</dbReference>
<evidence type="ECO:0000256" key="4">
    <source>
        <dbReference type="ARBA" id="ARBA00022692"/>
    </source>
</evidence>
<dbReference type="InterPro" id="IPR000715">
    <property type="entry name" value="Glycosyl_transferase_4"/>
</dbReference>
<dbReference type="AlphaFoldDB" id="A0A7W2TUT4"/>
<evidence type="ECO:0000256" key="7">
    <source>
        <dbReference type="PIRSR" id="PIRSR600715-1"/>
    </source>
</evidence>
<comment type="cofactor">
    <cofactor evidence="7">
        <name>Mg(2+)</name>
        <dbReference type="ChEBI" id="CHEBI:18420"/>
    </cofactor>
</comment>
<accession>A0A7W2TUT4</accession>
<dbReference type="GO" id="GO:0016780">
    <property type="term" value="F:phosphotransferase activity, for other substituted phosphate groups"/>
    <property type="evidence" value="ECO:0007669"/>
    <property type="project" value="InterPro"/>
</dbReference>
<evidence type="ECO:0000256" key="2">
    <source>
        <dbReference type="ARBA" id="ARBA00022475"/>
    </source>
</evidence>
<keyword evidence="6 8" id="KW-0472">Membrane</keyword>
<feature type="transmembrane region" description="Helical" evidence="8">
    <location>
        <begin position="179"/>
        <end position="196"/>
    </location>
</feature>
<feature type="binding site" evidence="7">
    <location>
        <position position="212"/>
    </location>
    <ligand>
        <name>Mg(2+)</name>
        <dbReference type="ChEBI" id="CHEBI:18420"/>
    </ligand>
</feature>
<feature type="transmembrane region" description="Helical" evidence="8">
    <location>
        <begin position="120"/>
        <end position="143"/>
    </location>
</feature>
<feature type="transmembrane region" description="Helical" evidence="8">
    <location>
        <begin position="155"/>
        <end position="173"/>
    </location>
</feature>
<dbReference type="GO" id="GO:0046872">
    <property type="term" value="F:metal ion binding"/>
    <property type="evidence" value="ECO:0007669"/>
    <property type="project" value="UniProtKB-KW"/>
</dbReference>
<evidence type="ECO:0000256" key="1">
    <source>
        <dbReference type="ARBA" id="ARBA00004651"/>
    </source>
</evidence>
<protein>
    <submittedName>
        <fullName evidence="9">Undecaprenyl/decaprenyl-phosphate alpha-N-acetylglucosaminyl 1-phosphate transferase</fullName>
    </submittedName>
</protein>
<dbReference type="RefSeq" id="WP_182169126.1">
    <property type="nucleotide sequence ID" value="NZ_JACFXU010000013.1"/>
</dbReference>
<dbReference type="GO" id="GO:0044038">
    <property type="term" value="P:cell wall macromolecule biosynthetic process"/>
    <property type="evidence" value="ECO:0007669"/>
    <property type="project" value="TreeGrafter"/>
</dbReference>
<evidence type="ECO:0000256" key="5">
    <source>
        <dbReference type="ARBA" id="ARBA00022989"/>
    </source>
</evidence>
<keyword evidence="7" id="KW-0460">Magnesium</keyword>
<evidence type="ECO:0000313" key="10">
    <source>
        <dbReference type="Proteomes" id="UP000539350"/>
    </source>
</evidence>
<feature type="binding site" evidence="7">
    <location>
        <position position="148"/>
    </location>
    <ligand>
        <name>Mg(2+)</name>
        <dbReference type="ChEBI" id="CHEBI:18420"/>
    </ligand>
</feature>
<reference evidence="9 10" key="1">
    <citation type="submission" date="2020-07" db="EMBL/GenBank/DDBJ databases">
        <title>Halieaceae bacterium, F7430, whole genome shotgun sequencing project.</title>
        <authorList>
            <person name="Jiang S."/>
            <person name="Liu Z.W."/>
            <person name="Du Z.J."/>
        </authorList>
    </citation>
    <scope>NUCLEOTIDE SEQUENCE [LARGE SCALE GENOMIC DNA]</scope>
    <source>
        <strain evidence="9 10">F7430</strain>
    </source>
</reference>
<evidence type="ECO:0000256" key="3">
    <source>
        <dbReference type="ARBA" id="ARBA00022679"/>
    </source>
</evidence>
<feature type="transmembrane region" description="Helical" evidence="8">
    <location>
        <begin position="96"/>
        <end position="114"/>
    </location>
</feature>
<keyword evidence="3 9" id="KW-0808">Transferase</keyword>
<dbReference type="PANTHER" id="PTHR22926">
    <property type="entry name" value="PHOSPHO-N-ACETYLMURAMOYL-PENTAPEPTIDE-TRANSFERASE"/>
    <property type="match status" value="1"/>
</dbReference>
<proteinExistence type="predicted"/>
<feature type="transmembrane region" description="Helical" evidence="8">
    <location>
        <begin position="43"/>
        <end position="62"/>
    </location>
</feature>
<dbReference type="InterPro" id="IPR018480">
    <property type="entry name" value="PNAcMuramoyl-5peptid_Trfase_CS"/>
</dbReference>